<evidence type="ECO:0000313" key="2">
    <source>
        <dbReference type="Proteomes" id="UP001162741"/>
    </source>
</evidence>
<dbReference type="EMBL" id="CP107006">
    <property type="protein sequence ID" value="UYQ94303.1"/>
    <property type="molecule type" value="Genomic_DNA"/>
</dbReference>
<protein>
    <submittedName>
        <fullName evidence="1">Uncharacterized protein</fullName>
    </submittedName>
</protein>
<reference evidence="1" key="1">
    <citation type="submission" date="2022-10" db="EMBL/GenBank/DDBJ databases">
        <title>Chitinophaga sp. nov., isolated from soil.</title>
        <authorList>
            <person name="Jeon C.O."/>
        </authorList>
    </citation>
    <scope>NUCLEOTIDE SEQUENCE</scope>
    <source>
        <strain evidence="1">R8</strain>
    </source>
</reference>
<organism evidence="1 2">
    <name type="scientific">Chitinophaga horti</name>
    <dbReference type="NCBI Taxonomy" id="2920382"/>
    <lineage>
        <taxon>Bacteria</taxon>
        <taxon>Pseudomonadati</taxon>
        <taxon>Bacteroidota</taxon>
        <taxon>Chitinophagia</taxon>
        <taxon>Chitinophagales</taxon>
        <taxon>Chitinophagaceae</taxon>
        <taxon>Chitinophaga</taxon>
    </lineage>
</organism>
<keyword evidence="2" id="KW-1185">Reference proteome</keyword>
<dbReference type="Pfam" id="PF22028">
    <property type="entry name" value="DUF6934"/>
    <property type="match status" value="1"/>
</dbReference>
<accession>A0ABY6J3Y5</accession>
<dbReference type="InterPro" id="IPR053865">
    <property type="entry name" value="DUF6934"/>
</dbReference>
<gene>
    <name evidence="1" type="ORF">MKQ68_04255</name>
</gene>
<proteinExistence type="predicted"/>
<evidence type="ECO:0000313" key="1">
    <source>
        <dbReference type="EMBL" id="UYQ94303.1"/>
    </source>
</evidence>
<dbReference type="RefSeq" id="WP_264282221.1">
    <property type="nucleotide sequence ID" value="NZ_CP107006.1"/>
</dbReference>
<name>A0ABY6J3Y5_9BACT</name>
<sequence length="180" mass="20466">MAYKNTYETTATIRPDSLKFIFSSNGPRTIQKAIEYKYIQQMFGTPVYNLAFGEYDVDTATLSDMVMSGNGDTYTVFHTVLSTVPEFFKEKADALIMVQGSDSDPEYPAICRQTCRKKCDILCKNVGRRIATYLGFVNKNFEDLKLDYVFYGGVTDAAGEIDVERYRPGKTYDTIFCKKK</sequence>
<dbReference type="Proteomes" id="UP001162741">
    <property type="component" value="Chromosome"/>
</dbReference>